<dbReference type="AlphaFoldDB" id="A0A2G9RAY3"/>
<dbReference type="Proteomes" id="UP000228934">
    <property type="component" value="Unassembled WGS sequence"/>
</dbReference>
<protein>
    <recommendedName>
        <fullName evidence="6">GTP-eEF1A C-terminal domain-containing protein</fullName>
    </recommendedName>
</protein>
<dbReference type="EMBL" id="KV954471">
    <property type="protein sequence ID" value="PIO25050.1"/>
    <property type="molecule type" value="Genomic_DNA"/>
</dbReference>
<dbReference type="Gene3D" id="2.40.30.10">
    <property type="entry name" value="Translation factors"/>
    <property type="match status" value="2"/>
</dbReference>
<feature type="domain" description="GTP-eEF1A C-terminal" evidence="6">
    <location>
        <begin position="132"/>
        <end position="216"/>
    </location>
</feature>
<comment type="similarity">
    <text evidence="1">Belongs to the TRAFAC class translation factor GTPase superfamily. Classic translation factor GTPase family. EF-Tu/EF-1A subfamily.</text>
</comment>
<keyword evidence="3" id="KW-0251">Elongation factor</keyword>
<dbReference type="Gene3D" id="3.40.50.300">
    <property type="entry name" value="P-loop containing nucleotide triphosphate hydrolases"/>
    <property type="match status" value="1"/>
</dbReference>
<evidence type="ECO:0000313" key="7">
    <source>
        <dbReference type="EMBL" id="PIO25050.1"/>
    </source>
</evidence>
<sequence>MDSHKHTLLAYTMSVKQLIVDVNKMYSTEPPYSQKRYKEIVKGVSTYIKKIGQAQYWIGGIGIVPVLLKLGTLSQVWWLLVTFAPINVTTEVKSAEMHHEALSDALPGANIGFNGKVAGDSKNDPPLEVGGFTAQDIVRNHPGQVNASCVPVLDCHTADIASKFAELKERIDCCSGKSLKSGDAVIVDMVPGKPMCAESFSDDSPLGHLTFRQTVAVCVFKAAEKKAAGGGTKSSQKAQKAKLIF</sequence>
<dbReference type="OrthoDB" id="342024at2759"/>
<proteinExistence type="inferred from homology"/>
<evidence type="ECO:0000256" key="3">
    <source>
        <dbReference type="ARBA" id="ARBA00022768"/>
    </source>
</evidence>
<keyword evidence="4" id="KW-0648">Protein biosynthesis</keyword>
<name>A0A2G9RAY3_AQUCT</name>
<keyword evidence="2" id="KW-0547">Nucleotide-binding</keyword>
<evidence type="ECO:0000313" key="8">
    <source>
        <dbReference type="Proteomes" id="UP000228934"/>
    </source>
</evidence>
<gene>
    <name evidence="7" type="ORF">AB205_0188940</name>
</gene>
<dbReference type="GO" id="GO:0005525">
    <property type="term" value="F:GTP binding"/>
    <property type="evidence" value="ECO:0007669"/>
    <property type="project" value="UniProtKB-KW"/>
</dbReference>
<accession>A0A2G9RAY3</accession>
<evidence type="ECO:0000256" key="1">
    <source>
        <dbReference type="ARBA" id="ARBA00007249"/>
    </source>
</evidence>
<organism evidence="7 8">
    <name type="scientific">Aquarana catesbeiana</name>
    <name type="common">American bullfrog</name>
    <name type="synonym">Rana catesbeiana</name>
    <dbReference type="NCBI Taxonomy" id="8400"/>
    <lineage>
        <taxon>Eukaryota</taxon>
        <taxon>Metazoa</taxon>
        <taxon>Chordata</taxon>
        <taxon>Craniata</taxon>
        <taxon>Vertebrata</taxon>
        <taxon>Euteleostomi</taxon>
        <taxon>Amphibia</taxon>
        <taxon>Batrachia</taxon>
        <taxon>Anura</taxon>
        <taxon>Neobatrachia</taxon>
        <taxon>Ranoidea</taxon>
        <taxon>Ranidae</taxon>
        <taxon>Aquarana</taxon>
    </lineage>
</organism>
<dbReference type="Pfam" id="PF22594">
    <property type="entry name" value="GTP-eEF1A_C"/>
    <property type="match status" value="1"/>
</dbReference>
<dbReference type="InterPro" id="IPR027417">
    <property type="entry name" value="P-loop_NTPase"/>
</dbReference>
<dbReference type="InterPro" id="IPR054696">
    <property type="entry name" value="GTP-eEF1A_C"/>
</dbReference>
<dbReference type="SUPFAM" id="SSF50465">
    <property type="entry name" value="EF-Tu/eEF-1alpha/eIF2-gamma C-terminal domain"/>
    <property type="match status" value="1"/>
</dbReference>
<evidence type="ECO:0000256" key="4">
    <source>
        <dbReference type="ARBA" id="ARBA00022917"/>
    </source>
</evidence>
<evidence type="ECO:0000256" key="5">
    <source>
        <dbReference type="ARBA" id="ARBA00023134"/>
    </source>
</evidence>
<dbReference type="GO" id="GO:0003746">
    <property type="term" value="F:translation elongation factor activity"/>
    <property type="evidence" value="ECO:0007669"/>
    <property type="project" value="UniProtKB-KW"/>
</dbReference>
<evidence type="ECO:0000259" key="6">
    <source>
        <dbReference type="Pfam" id="PF22594"/>
    </source>
</evidence>
<evidence type="ECO:0000256" key="2">
    <source>
        <dbReference type="ARBA" id="ARBA00022741"/>
    </source>
</evidence>
<reference evidence="8" key="1">
    <citation type="journal article" date="2017" name="Nat. Commun.">
        <title>The North American bullfrog draft genome provides insight into hormonal regulation of long noncoding RNA.</title>
        <authorList>
            <person name="Hammond S.A."/>
            <person name="Warren R.L."/>
            <person name="Vandervalk B.P."/>
            <person name="Kucuk E."/>
            <person name="Khan H."/>
            <person name="Gibb E.A."/>
            <person name="Pandoh P."/>
            <person name="Kirk H."/>
            <person name="Zhao Y."/>
            <person name="Jones M."/>
            <person name="Mungall A.J."/>
            <person name="Coope R."/>
            <person name="Pleasance S."/>
            <person name="Moore R.A."/>
            <person name="Holt R.A."/>
            <person name="Round J.M."/>
            <person name="Ohora S."/>
            <person name="Walle B.V."/>
            <person name="Veldhoen N."/>
            <person name="Helbing C.C."/>
            <person name="Birol I."/>
        </authorList>
    </citation>
    <scope>NUCLEOTIDE SEQUENCE [LARGE SCALE GENOMIC DNA]</scope>
</reference>
<keyword evidence="8" id="KW-1185">Reference proteome</keyword>
<dbReference type="InterPro" id="IPR009001">
    <property type="entry name" value="Transl_elong_EF1A/Init_IF2_C"/>
</dbReference>
<dbReference type="FunFam" id="2.40.30.10:FF:000005">
    <property type="entry name" value="Elongation factor 1-alpha"/>
    <property type="match status" value="1"/>
</dbReference>
<dbReference type="PANTHER" id="PTHR44830:SF1">
    <property type="entry name" value="TR-TYPE G DOMAIN-CONTAINING PROTEIN"/>
    <property type="match status" value="1"/>
</dbReference>
<dbReference type="PANTHER" id="PTHR44830">
    <property type="entry name" value="ELONGATION FACTOR 1 ALPHA"/>
    <property type="match status" value="1"/>
</dbReference>
<keyword evidence="5" id="KW-0342">GTP-binding</keyword>